<dbReference type="AlphaFoldDB" id="A0A7W7T3D3"/>
<evidence type="ECO:0000313" key="3">
    <source>
        <dbReference type="Proteomes" id="UP000542674"/>
    </source>
</evidence>
<reference evidence="2 3" key="1">
    <citation type="submission" date="2020-08" db="EMBL/GenBank/DDBJ databases">
        <title>Sequencing the genomes of 1000 actinobacteria strains.</title>
        <authorList>
            <person name="Klenk H.-P."/>
        </authorList>
    </citation>
    <scope>NUCLEOTIDE SEQUENCE [LARGE SCALE GENOMIC DNA]</scope>
    <source>
        <strain evidence="2 3">DSM 45084</strain>
    </source>
</reference>
<protein>
    <submittedName>
        <fullName evidence="2">Uncharacterized protein (TIGR02246 family)</fullName>
    </submittedName>
</protein>
<dbReference type="InterPro" id="IPR011944">
    <property type="entry name" value="Steroid_delta5-4_isomerase"/>
</dbReference>
<accession>A0A7W7T3D3</accession>
<dbReference type="Proteomes" id="UP000542674">
    <property type="component" value="Unassembled WGS sequence"/>
</dbReference>
<dbReference type="InterPro" id="IPR027843">
    <property type="entry name" value="DUF4440"/>
</dbReference>
<dbReference type="SUPFAM" id="SSF54427">
    <property type="entry name" value="NTF2-like"/>
    <property type="match status" value="1"/>
</dbReference>
<comment type="caution">
    <text evidence="2">The sequence shown here is derived from an EMBL/GenBank/DDBJ whole genome shotgun (WGS) entry which is preliminary data.</text>
</comment>
<evidence type="ECO:0000259" key="1">
    <source>
        <dbReference type="Pfam" id="PF14534"/>
    </source>
</evidence>
<dbReference type="EMBL" id="JACHJS010000001">
    <property type="protein sequence ID" value="MBB4965813.1"/>
    <property type="molecule type" value="Genomic_DNA"/>
</dbReference>
<dbReference type="Pfam" id="PF14534">
    <property type="entry name" value="DUF4440"/>
    <property type="match status" value="1"/>
</dbReference>
<dbReference type="InterPro" id="IPR032710">
    <property type="entry name" value="NTF2-like_dom_sf"/>
</dbReference>
<evidence type="ECO:0000313" key="2">
    <source>
        <dbReference type="EMBL" id="MBB4965813.1"/>
    </source>
</evidence>
<proteinExistence type="predicted"/>
<feature type="domain" description="DUF4440" evidence="1">
    <location>
        <begin position="6"/>
        <end position="109"/>
    </location>
</feature>
<dbReference type="RefSeq" id="WP_312865671.1">
    <property type="nucleotide sequence ID" value="NZ_BAABAI010000038.1"/>
</dbReference>
<sequence length="123" mass="13423">MDDIRRTIADAERHQSDLDPFVALHTEDVVVVNLAGRRVLGRAALRDAMAAALDSPLADVTTRSDVEDIRLVSPDVAIVSCLKHVSGLADELTARLTYVLVRQPDRWRIAVAQTTPITAPFAP</sequence>
<dbReference type="Gene3D" id="3.10.450.50">
    <property type="match status" value="1"/>
</dbReference>
<gene>
    <name evidence="2" type="ORF">F4559_003172</name>
</gene>
<name>A0A7W7T3D3_9PSEU</name>
<dbReference type="NCBIfam" id="TIGR02246">
    <property type="entry name" value="SgcJ/EcaC family oxidoreductase"/>
    <property type="match status" value="1"/>
</dbReference>
<organism evidence="2 3">
    <name type="scientific">Saccharothrix violaceirubra</name>
    <dbReference type="NCBI Taxonomy" id="413306"/>
    <lineage>
        <taxon>Bacteria</taxon>
        <taxon>Bacillati</taxon>
        <taxon>Actinomycetota</taxon>
        <taxon>Actinomycetes</taxon>
        <taxon>Pseudonocardiales</taxon>
        <taxon>Pseudonocardiaceae</taxon>
        <taxon>Saccharothrix</taxon>
    </lineage>
</organism>
<keyword evidence="3" id="KW-1185">Reference proteome</keyword>